<dbReference type="FunFam" id="1.20.1740.10:FF:000036">
    <property type="entry name" value="Solute carrier family 7 member 13"/>
    <property type="match status" value="1"/>
</dbReference>
<feature type="transmembrane region" description="Helical" evidence="10">
    <location>
        <begin position="6"/>
        <end position="28"/>
    </location>
</feature>
<evidence type="ECO:0000256" key="6">
    <source>
        <dbReference type="ARBA" id="ARBA00022989"/>
    </source>
</evidence>
<keyword evidence="6 10" id="KW-1133">Transmembrane helix</keyword>
<keyword evidence="3" id="KW-0813">Transport</keyword>
<dbReference type="GO" id="GO:0015179">
    <property type="term" value="F:L-amino acid transmembrane transporter activity"/>
    <property type="evidence" value="ECO:0007669"/>
    <property type="project" value="TreeGrafter"/>
</dbReference>
<comment type="subcellular location">
    <subcellularLocation>
        <location evidence="1">Apical cell membrane</location>
        <topology evidence="1">Multi-pass membrane protein</topology>
    </subcellularLocation>
</comment>
<name>A0A9W2X6W0_PHYMC</name>
<evidence type="ECO:0000256" key="2">
    <source>
        <dbReference type="ARBA" id="ARBA00009523"/>
    </source>
</evidence>
<dbReference type="InterPro" id="IPR050598">
    <property type="entry name" value="AminoAcid_Transporter"/>
</dbReference>
<proteinExistence type="inferred from homology"/>
<dbReference type="PANTHER" id="PTHR11785:SF348">
    <property type="entry name" value="ASC-TYPE AMINO ACID TRANSPORTER 2"/>
    <property type="match status" value="1"/>
</dbReference>
<keyword evidence="7 10" id="KW-0472">Membrane</keyword>
<evidence type="ECO:0000256" key="4">
    <source>
        <dbReference type="ARBA" id="ARBA00022475"/>
    </source>
</evidence>
<gene>
    <name evidence="12" type="primary">LOC102981448</name>
</gene>
<evidence type="ECO:0000313" key="11">
    <source>
        <dbReference type="Proteomes" id="UP000248484"/>
    </source>
</evidence>
<evidence type="ECO:0000256" key="1">
    <source>
        <dbReference type="ARBA" id="ARBA00004424"/>
    </source>
</evidence>
<evidence type="ECO:0000256" key="3">
    <source>
        <dbReference type="ARBA" id="ARBA00022448"/>
    </source>
</evidence>
<comment type="similarity">
    <text evidence="2">Belongs to the amino acid-polyamine-organocation (APC) superfamily.</text>
</comment>
<dbReference type="Pfam" id="PF13520">
    <property type="entry name" value="AA_permease_2"/>
    <property type="match status" value="1"/>
</dbReference>
<evidence type="ECO:0000256" key="9">
    <source>
        <dbReference type="SAM" id="MobiDB-lite"/>
    </source>
</evidence>
<feature type="transmembrane region" description="Helical" evidence="10">
    <location>
        <begin position="40"/>
        <end position="61"/>
    </location>
</feature>
<feature type="transmembrane region" description="Helical" evidence="10">
    <location>
        <begin position="416"/>
        <end position="436"/>
    </location>
</feature>
<dbReference type="RefSeq" id="XP_054947082.1">
    <property type="nucleotide sequence ID" value="XM_055091107.1"/>
</dbReference>
<feature type="compositionally biased region" description="Polar residues" evidence="9">
    <location>
        <begin position="484"/>
        <end position="501"/>
    </location>
</feature>
<feature type="region of interest" description="Disordered" evidence="9">
    <location>
        <begin position="541"/>
        <end position="568"/>
    </location>
</feature>
<dbReference type="Proteomes" id="UP000248484">
    <property type="component" value="Chromosome 15"/>
</dbReference>
<feature type="transmembrane region" description="Helical" evidence="10">
    <location>
        <begin position="324"/>
        <end position="347"/>
    </location>
</feature>
<keyword evidence="4" id="KW-1003">Cell membrane</keyword>
<keyword evidence="11" id="KW-1185">Reference proteome</keyword>
<evidence type="ECO:0000313" key="12">
    <source>
        <dbReference type="RefSeq" id="XP_054947082.1"/>
    </source>
</evidence>
<dbReference type="GO" id="GO:0016324">
    <property type="term" value="C:apical plasma membrane"/>
    <property type="evidence" value="ECO:0007669"/>
    <property type="project" value="UniProtKB-SubCell"/>
</dbReference>
<keyword evidence="5 10" id="KW-0812">Transmembrane</keyword>
<evidence type="ECO:0000256" key="7">
    <source>
        <dbReference type="ARBA" id="ARBA00023136"/>
    </source>
</evidence>
<organism evidence="11 12">
    <name type="scientific">Physeter macrocephalus</name>
    <name type="common">Sperm whale</name>
    <name type="synonym">Physeter catodon</name>
    <dbReference type="NCBI Taxonomy" id="9755"/>
    <lineage>
        <taxon>Eukaryota</taxon>
        <taxon>Metazoa</taxon>
        <taxon>Chordata</taxon>
        <taxon>Craniata</taxon>
        <taxon>Vertebrata</taxon>
        <taxon>Euteleostomi</taxon>
        <taxon>Mammalia</taxon>
        <taxon>Eutheria</taxon>
        <taxon>Laurasiatheria</taxon>
        <taxon>Artiodactyla</taxon>
        <taxon>Whippomorpha</taxon>
        <taxon>Cetacea</taxon>
        <taxon>Odontoceti</taxon>
        <taxon>Physeteridae</taxon>
        <taxon>Physeter</taxon>
    </lineage>
</organism>
<accession>A0A9W2X6W0</accession>
<evidence type="ECO:0000256" key="10">
    <source>
        <dbReference type="SAM" id="Phobius"/>
    </source>
</evidence>
<feature type="transmembrane region" description="Helical" evidence="10">
    <location>
        <begin position="73"/>
        <end position="93"/>
    </location>
</feature>
<feature type="transmembrane region" description="Helical" evidence="10">
    <location>
        <begin position="283"/>
        <end position="304"/>
    </location>
</feature>
<keyword evidence="8" id="KW-1015">Disulfide bond</keyword>
<feature type="transmembrane region" description="Helical" evidence="10">
    <location>
        <begin position="236"/>
        <end position="257"/>
    </location>
</feature>
<feature type="transmembrane region" description="Helical" evidence="10">
    <location>
        <begin position="359"/>
        <end position="377"/>
    </location>
</feature>
<reference evidence="12" key="1">
    <citation type="submission" date="2025-08" db="UniProtKB">
        <authorList>
            <consortium name="RefSeq"/>
        </authorList>
    </citation>
    <scope>IDENTIFICATION</scope>
    <source>
        <tissue evidence="12">Muscle</tissue>
    </source>
</reference>
<dbReference type="Gene3D" id="1.20.1740.10">
    <property type="entry name" value="Amino acid/polyamine transporter I"/>
    <property type="match status" value="1"/>
</dbReference>
<dbReference type="AlphaFoldDB" id="A0A9W2X6W0"/>
<dbReference type="PANTHER" id="PTHR11785">
    <property type="entry name" value="AMINO ACID TRANSPORTER"/>
    <property type="match status" value="1"/>
</dbReference>
<dbReference type="KEGG" id="pcad:102981448"/>
<evidence type="ECO:0000256" key="5">
    <source>
        <dbReference type="ARBA" id="ARBA00022692"/>
    </source>
</evidence>
<dbReference type="InterPro" id="IPR002293">
    <property type="entry name" value="AA/rel_permease1"/>
</dbReference>
<feature type="transmembrane region" description="Helical" evidence="10">
    <location>
        <begin position="389"/>
        <end position="410"/>
    </location>
</feature>
<dbReference type="GeneID" id="102981448"/>
<evidence type="ECO:0000256" key="8">
    <source>
        <dbReference type="ARBA" id="ARBA00023157"/>
    </source>
</evidence>
<sequence>MQLLRAIGFFRGSILIFSATIGAGIFVSPKGVLKYSSLNVAVSLSIWAACAVLTLISALSHAELGTTFPRSGAQYYFLKRSLGSSVAFLSLWIKLFTHPLRLATETLLLSTYTIQPFYAGCPAPELPKKSLALAILWSLGLLNTRGVQTVALFQTISTVAKMTVLCFISLTGIVLLGIGKKENVARFENAFDAELPKVSQIAEAFLQGLFAYSGTSILNSIAGEIKNPGENIPKSLITVLPMVAVIYLLANVSYLAVLTPREIISADAVAVTWTDKIIPSMKWVISFGISTSIFSSMCCTVLSASRMIYTASQEGQLPLIFSMLNNHLCPTMAVSQIIILTSVVIISSDLINLIKYSGLAIWFLRGLHMIGLLKLRYQEPNLPRPYKVPLPFIFGSIVISLFLILTPLIQAPKIEHVYGLIFMFSGLLCYWIHVHLNQHSVCFVKITCYLQLLFNVSPPEDHDEEVSRLQCKNHTEEPQRKDTFLSQPPQGRQNVSLYGKSQDSRRRYRKREGSPRWGSSGFWLCDTVGAGKCRLSVGGRVLGPPPRAGLPRTREECFGLSDPSLGAG</sequence>
<dbReference type="OrthoDB" id="5982228at2759"/>
<feature type="region of interest" description="Disordered" evidence="9">
    <location>
        <begin position="475"/>
        <end position="517"/>
    </location>
</feature>
<protein>
    <submittedName>
        <fullName evidence="12">Solute carrier family 7 member 13-like</fullName>
    </submittedName>
</protein>
<feature type="transmembrane region" description="Helical" evidence="10">
    <location>
        <begin position="159"/>
        <end position="178"/>
    </location>
</feature>